<feature type="region of interest" description="Disordered" evidence="1">
    <location>
        <begin position="173"/>
        <end position="192"/>
    </location>
</feature>
<sequence length="372" mass="40032">MGRRPGPSLVLALLCASAAVGYAERELLQTAPWLEQFPPYGCVRDTAQSRFRVDPVYTVSGSKVCFTARTVACERKGSACCRSDVDFNKLELSVRTTCNHAIGSVTINGKRALMPTYEKYGAAEDKALYKLPGLNLTVANAEGAQICMTLSAPCPTMADLCLEGDGSCTYAIIESGTPSPPEPPSPEPPRMPIAPAIRHPPPPASMPFPYCECNRTLGTLPFTFDSMPVVKKSGANKLYCMRLTAGECIDPANKCCNQALAKVEWWSKAVCRRSVKSVYMDGVKVDQQWSPVPESPTMAVFKIPQINLPRSAVPAAGIEVCIELVATEQCPTLATFCTRGDRGSCTYAMFNAPDKDCCPIGSFATASDARVS</sequence>
<dbReference type="AlphaFoldDB" id="A0A2J8A9P5"/>
<gene>
    <name evidence="4" type="ORF">TSOC_004158</name>
</gene>
<protein>
    <submittedName>
        <fullName evidence="4">Perphorin-2</fullName>
    </submittedName>
</protein>
<dbReference type="EMBL" id="PGGS01000098">
    <property type="protein sequence ID" value="PNH09239.1"/>
    <property type="molecule type" value="Genomic_DNA"/>
</dbReference>
<evidence type="ECO:0000313" key="4">
    <source>
        <dbReference type="EMBL" id="PNH09239.1"/>
    </source>
</evidence>
<feature type="compositionally biased region" description="Pro residues" evidence="1">
    <location>
        <begin position="178"/>
        <end position="192"/>
    </location>
</feature>
<evidence type="ECO:0000256" key="1">
    <source>
        <dbReference type="SAM" id="MobiDB-lite"/>
    </source>
</evidence>
<dbReference type="Pfam" id="PF12499">
    <property type="entry name" value="DUF3707"/>
    <property type="match status" value="2"/>
</dbReference>
<dbReference type="InterPro" id="IPR024616">
    <property type="entry name" value="Pherophorin"/>
</dbReference>
<name>A0A2J8A9P5_9CHLO</name>
<keyword evidence="5" id="KW-1185">Reference proteome</keyword>
<feature type="domain" description="Pherophorin" evidence="3">
    <location>
        <begin position="37"/>
        <end position="175"/>
    </location>
</feature>
<organism evidence="4 5">
    <name type="scientific">Tetrabaena socialis</name>
    <dbReference type="NCBI Taxonomy" id="47790"/>
    <lineage>
        <taxon>Eukaryota</taxon>
        <taxon>Viridiplantae</taxon>
        <taxon>Chlorophyta</taxon>
        <taxon>core chlorophytes</taxon>
        <taxon>Chlorophyceae</taxon>
        <taxon>CS clade</taxon>
        <taxon>Chlamydomonadales</taxon>
        <taxon>Tetrabaenaceae</taxon>
        <taxon>Tetrabaena</taxon>
    </lineage>
</organism>
<proteinExistence type="predicted"/>
<evidence type="ECO:0000313" key="5">
    <source>
        <dbReference type="Proteomes" id="UP000236333"/>
    </source>
</evidence>
<accession>A0A2J8A9P5</accession>
<feature type="domain" description="Pherophorin" evidence="3">
    <location>
        <begin position="208"/>
        <end position="359"/>
    </location>
</feature>
<dbReference type="Proteomes" id="UP000236333">
    <property type="component" value="Unassembled WGS sequence"/>
</dbReference>
<keyword evidence="2" id="KW-0732">Signal</keyword>
<evidence type="ECO:0000259" key="3">
    <source>
        <dbReference type="Pfam" id="PF12499"/>
    </source>
</evidence>
<comment type="caution">
    <text evidence="4">The sequence shown here is derived from an EMBL/GenBank/DDBJ whole genome shotgun (WGS) entry which is preliminary data.</text>
</comment>
<evidence type="ECO:0000256" key="2">
    <source>
        <dbReference type="SAM" id="SignalP"/>
    </source>
</evidence>
<reference evidence="4 5" key="1">
    <citation type="journal article" date="2017" name="Mol. Biol. Evol.">
        <title>The 4-celled Tetrabaena socialis nuclear genome reveals the essential components for genetic control of cell number at the origin of multicellularity in the volvocine lineage.</title>
        <authorList>
            <person name="Featherston J."/>
            <person name="Arakaki Y."/>
            <person name="Hanschen E.R."/>
            <person name="Ferris P.J."/>
            <person name="Michod R.E."/>
            <person name="Olson B.J.S.C."/>
            <person name="Nozaki H."/>
            <person name="Durand P.M."/>
        </authorList>
    </citation>
    <scope>NUCLEOTIDE SEQUENCE [LARGE SCALE GENOMIC DNA]</scope>
    <source>
        <strain evidence="4 5">NIES-571</strain>
    </source>
</reference>
<feature type="chain" id="PRO_5014415573" evidence="2">
    <location>
        <begin position="24"/>
        <end position="372"/>
    </location>
</feature>
<dbReference type="OrthoDB" id="531118at2759"/>
<feature type="signal peptide" evidence="2">
    <location>
        <begin position="1"/>
        <end position="23"/>
    </location>
</feature>